<evidence type="ECO:0000313" key="7">
    <source>
        <dbReference type="EMBL" id="MEF2110934.1"/>
    </source>
</evidence>
<dbReference type="EMBL" id="JAZHFS010000001">
    <property type="protein sequence ID" value="MEF2110934.1"/>
    <property type="molecule type" value="Genomic_DNA"/>
</dbReference>
<evidence type="ECO:0000313" key="8">
    <source>
        <dbReference type="Proteomes" id="UP001498469"/>
    </source>
</evidence>
<name>A0ABU7UJ92_9CLOT</name>
<evidence type="ECO:0000259" key="5">
    <source>
        <dbReference type="PROSITE" id="PS51898"/>
    </source>
</evidence>
<evidence type="ECO:0000256" key="2">
    <source>
        <dbReference type="ARBA" id="ARBA00008857"/>
    </source>
</evidence>
<dbReference type="PROSITE" id="PS51900">
    <property type="entry name" value="CB"/>
    <property type="match status" value="1"/>
</dbReference>
<dbReference type="InterPro" id="IPR050090">
    <property type="entry name" value="Tyrosine_recombinase_XerCD"/>
</dbReference>
<dbReference type="Pfam" id="PF14659">
    <property type="entry name" value="Phage_int_SAM_3"/>
    <property type="match status" value="1"/>
</dbReference>
<dbReference type="Pfam" id="PF00589">
    <property type="entry name" value="Phage_integrase"/>
    <property type="match status" value="1"/>
</dbReference>
<sequence>MRKKIDMKKKIGCKTFDEGYDEFILNCKVRNLRPTTIKHYDDIVNHIWYKFMDYKTPIGEINHQTIQRFVLFCKERMNENDTTINTNLIAMRAIMYYYMKLGYVEEFKISLIKADRGITETYSEDEINILLKKPNLDKCNFVECRNWVIVNFLLATGCRIRTLVNIKIKDVDLSNQLISYTHTKNRKAQIVPMSNSIKKVLIEYLNYRGADSEDDLMFVNAYGTPLKTDLLSHNLCTYNRRRGVMKTGVHRWRHTFAKMWILKGGDVFKLQRMLGHSSMDVVKNYVNMFTNDLQEDFNEFNPLEQMVQNNRHVKMR</sequence>
<dbReference type="RefSeq" id="WP_216247605.1">
    <property type="nucleotide sequence ID" value="NZ_JAZHFS010000001.1"/>
</dbReference>
<feature type="domain" description="Core-binding (CB)" evidence="6">
    <location>
        <begin position="14"/>
        <end position="99"/>
    </location>
</feature>
<accession>A0ABU7UJ92</accession>
<proteinExistence type="inferred from homology"/>
<protein>
    <submittedName>
        <fullName evidence="7">Tyrosine-type recombinase/integrase</fullName>
    </submittedName>
</protein>
<dbReference type="Proteomes" id="UP001498469">
    <property type="component" value="Unassembled WGS sequence"/>
</dbReference>
<dbReference type="PROSITE" id="PS51898">
    <property type="entry name" value="TYR_RECOMBINASE"/>
    <property type="match status" value="1"/>
</dbReference>
<gene>
    <name evidence="7" type="ORF">SJI18_01280</name>
</gene>
<feature type="domain" description="Tyr recombinase" evidence="5">
    <location>
        <begin position="117"/>
        <end position="298"/>
    </location>
</feature>
<dbReference type="PANTHER" id="PTHR30349">
    <property type="entry name" value="PHAGE INTEGRASE-RELATED"/>
    <property type="match status" value="1"/>
</dbReference>
<reference evidence="7 8" key="1">
    <citation type="submission" date="2023-11" db="EMBL/GenBank/DDBJ databases">
        <title>Draft genome sequence of a psychrophilic Clostridium strain from permafrost water brine.</title>
        <authorList>
            <person name="Shcherbakova V.A."/>
            <person name="Trubitsyn V.E."/>
            <person name="Zakharyuk A.G."/>
        </authorList>
    </citation>
    <scope>NUCLEOTIDE SEQUENCE [LARGE SCALE GENOMIC DNA]</scope>
    <source>
        <strain evidence="7 8">14F</strain>
    </source>
</reference>
<evidence type="ECO:0000256" key="3">
    <source>
        <dbReference type="ARBA" id="ARBA00023125"/>
    </source>
</evidence>
<comment type="similarity">
    <text evidence="2">Belongs to the 'phage' integrase family.</text>
</comment>
<keyword evidence="3 4" id="KW-0238">DNA-binding</keyword>
<keyword evidence="8" id="KW-1185">Reference proteome</keyword>
<comment type="function">
    <text evidence="1">Site-specific tyrosine recombinase, which acts by catalyzing the cutting and rejoining of the recombining DNA molecules.</text>
</comment>
<dbReference type="InterPro" id="IPR004107">
    <property type="entry name" value="Integrase_SAM-like_N"/>
</dbReference>
<evidence type="ECO:0000259" key="6">
    <source>
        <dbReference type="PROSITE" id="PS51900"/>
    </source>
</evidence>
<dbReference type="InterPro" id="IPR044068">
    <property type="entry name" value="CB"/>
</dbReference>
<dbReference type="PANTHER" id="PTHR30349:SF41">
    <property type="entry name" value="INTEGRASE_RECOMBINASE PROTEIN MJ0367-RELATED"/>
    <property type="match status" value="1"/>
</dbReference>
<comment type="caution">
    <text evidence="7">The sequence shown here is derived from an EMBL/GenBank/DDBJ whole genome shotgun (WGS) entry which is preliminary data.</text>
</comment>
<evidence type="ECO:0000256" key="4">
    <source>
        <dbReference type="PROSITE-ProRule" id="PRU01248"/>
    </source>
</evidence>
<evidence type="ECO:0000256" key="1">
    <source>
        <dbReference type="ARBA" id="ARBA00003283"/>
    </source>
</evidence>
<dbReference type="InterPro" id="IPR002104">
    <property type="entry name" value="Integrase_catalytic"/>
</dbReference>
<organism evidence="7 8">
    <name type="scientific">Clostridium frigoriphilum</name>
    <dbReference type="NCBI Taxonomy" id="443253"/>
    <lineage>
        <taxon>Bacteria</taxon>
        <taxon>Bacillati</taxon>
        <taxon>Bacillota</taxon>
        <taxon>Clostridia</taxon>
        <taxon>Eubacteriales</taxon>
        <taxon>Clostridiaceae</taxon>
        <taxon>Clostridium</taxon>
    </lineage>
</organism>